<sequence length="84" mass="8882">MVHSLMMLSSCLVTEATFSFCHCIIVTLYGVGGMKSGRCATRGRYTSTCLNSRVVQKAGGVGGGVKGRRYLTRGTHFVGSSLSS</sequence>
<reference evidence="3" key="2">
    <citation type="submission" date="2020-06" db="EMBL/GenBank/DDBJ databases">
        <title>Helianthus annuus Genome sequencing and assembly Release 2.</title>
        <authorList>
            <person name="Gouzy J."/>
            <person name="Langlade N."/>
            <person name="Munos S."/>
        </authorList>
    </citation>
    <scope>NUCLEOTIDE SEQUENCE</scope>
    <source>
        <tissue evidence="3">Leaves</tissue>
    </source>
</reference>
<keyword evidence="1" id="KW-0812">Transmembrane</keyword>
<evidence type="ECO:0008006" key="5">
    <source>
        <dbReference type="Google" id="ProtNLM"/>
    </source>
</evidence>
<feature type="transmembrane region" description="Helical" evidence="1">
    <location>
        <begin position="6"/>
        <end position="32"/>
    </location>
</feature>
<keyword evidence="2" id="KW-0732">Signal</keyword>
<evidence type="ECO:0000313" key="3">
    <source>
        <dbReference type="EMBL" id="KAF5811854.1"/>
    </source>
</evidence>
<keyword evidence="1" id="KW-0472">Membrane</keyword>
<dbReference type="Gramene" id="mRNA:HanXRQr2_Chr04g0186211">
    <property type="protein sequence ID" value="CDS:HanXRQr2_Chr04g0186211.1"/>
    <property type="gene ID" value="HanXRQr2_Chr04g0186211"/>
</dbReference>
<dbReference type="EMBL" id="MNCJ02000319">
    <property type="protein sequence ID" value="KAF5811854.1"/>
    <property type="molecule type" value="Genomic_DNA"/>
</dbReference>
<feature type="chain" id="PRO_5039936111" description="Secreted protein" evidence="2">
    <location>
        <begin position="17"/>
        <end position="84"/>
    </location>
</feature>
<evidence type="ECO:0000256" key="2">
    <source>
        <dbReference type="SAM" id="SignalP"/>
    </source>
</evidence>
<name>A0A9K3JBM1_HELAN</name>
<keyword evidence="4" id="KW-1185">Reference proteome</keyword>
<accession>A0A9K3JBM1</accession>
<gene>
    <name evidence="3" type="ORF">HanXRQr2_Chr04g0186211</name>
</gene>
<dbReference type="Proteomes" id="UP000215914">
    <property type="component" value="Unassembled WGS sequence"/>
</dbReference>
<organism evidence="3 4">
    <name type="scientific">Helianthus annuus</name>
    <name type="common">Common sunflower</name>
    <dbReference type="NCBI Taxonomy" id="4232"/>
    <lineage>
        <taxon>Eukaryota</taxon>
        <taxon>Viridiplantae</taxon>
        <taxon>Streptophyta</taxon>
        <taxon>Embryophyta</taxon>
        <taxon>Tracheophyta</taxon>
        <taxon>Spermatophyta</taxon>
        <taxon>Magnoliopsida</taxon>
        <taxon>eudicotyledons</taxon>
        <taxon>Gunneridae</taxon>
        <taxon>Pentapetalae</taxon>
        <taxon>asterids</taxon>
        <taxon>campanulids</taxon>
        <taxon>Asterales</taxon>
        <taxon>Asteraceae</taxon>
        <taxon>Asteroideae</taxon>
        <taxon>Heliantheae alliance</taxon>
        <taxon>Heliantheae</taxon>
        <taxon>Helianthus</taxon>
    </lineage>
</organism>
<keyword evidence="1" id="KW-1133">Transmembrane helix</keyword>
<feature type="signal peptide" evidence="2">
    <location>
        <begin position="1"/>
        <end position="16"/>
    </location>
</feature>
<proteinExistence type="predicted"/>
<comment type="caution">
    <text evidence="3">The sequence shown here is derived from an EMBL/GenBank/DDBJ whole genome shotgun (WGS) entry which is preliminary data.</text>
</comment>
<evidence type="ECO:0000256" key="1">
    <source>
        <dbReference type="SAM" id="Phobius"/>
    </source>
</evidence>
<protein>
    <recommendedName>
        <fullName evidence="5">Secreted protein</fullName>
    </recommendedName>
</protein>
<dbReference type="AlphaFoldDB" id="A0A9K3JBM1"/>
<reference evidence="3" key="1">
    <citation type="journal article" date="2017" name="Nature">
        <title>The sunflower genome provides insights into oil metabolism, flowering and Asterid evolution.</title>
        <authorList>
            <person name="Badouin H."/>
            <person name="Gouzy J."/>
            <person name="Grassa C.J."/>
            <person name="Murat F."/>
            <person name="Staton S.E."/>
            <person name="Cottret L."/>
            <person name="Lelandais-Briere C."/>
            <person name="Owens G.L."/>
            <person name="Carrere S."/>
            <person name="Mayjonade B."/>
            <person name="Legrand L."/>
            <person name="Gill N."/>
            <person name="Kane N.C."/>
            <person name="Bowers J.E."/>
            <person name="Hubner S."/>
            <person name="Bellec A."/>
            <person name="Berard A."/>
            <person name="Berges H."/>
            <person name="Blanchet N."/>
            <person name="Boniface M.C."/>
            <person name="Brunel D."/>
            <person name="Catrice O."/>
            <person name="Chaidir N."/>
            <person name="Claudel C."/>
            <person name="Donnadieu C."/>
            <person name="Faraut T."/>
            <person name="Fievet G."/>
            <person name="Helmstetter N."/>
            <person name="King M."/>
            <person name="Knapp S.J."/>
            <person name="Lai Z."/>
            <person name="Le Paslier M.C."/>
            <person name="Lippi Y."/>
            <person name="Lorenzon L."/>
            <person name="Mandel J.R."/>
            <person name="Marage G."/>
            <person name="Marchand G."/>
            <person name="Marquand E."/>
            <person name="Bret-Mestries E."/>
            <person name="Morien E."/>
            <person name="Nambeesan S."/>
            <person name="Nguyen T."/>
            <person name="Pegot-Espagnet P."/>
            <person name="Pouilly N."/>
            <person name="Raftis F."/>
            <person name="Sallet E."/>
            <person name="Schiex T."/>
            <person name="Thomas J."/>
            <person name="Vandecasteele C."/>
            <person name="Vares D."/>
            <person name="Vear F."/>
            <person name="Vautrin S."/>
            <person name="Crespi M."/>
            <person name="Mangin B."/>
            <person name="Burke J.M."/>
            <person name="Salse J."/>
            <person name="Munos S."/>
            <person name="Vincourt P."/>
            <person name="Rieseberg L.H."/>
            <person name="Langlade N.B."/>
        </authorList>
    </citation>
    <scope>NUCLEOTIDE SEQUENCE</scope>
    <source>
        <tissue evidence="3">Leaves</tissue>
    </source>
</reference>
<evidence type="ECO:0000313" key="4">
    <source>
        <dbReference type="Proteomes" id="UP000215914"/>
    </source>
</evidence>